<dbReference type="SUPFAM" id="SSF46785">
    <property type="entry name" value="Winged helix' DNA-binding domain"/>
    <property type="match status" value="1"/>
</dbReference>
<dbReference type="AlphaFoldDB" id="A0A4U0GRD0"/>
<dbReference type="InterPro" id="IPR036388">
    <property type="entry name" value="WH-like_DNA-bd_sf"/>
</dbReference>
<dbReference type="Proteomes" id="UP000309872">
    <property type="component" value="Unassembled WGS sequence"/>
</dbReference>
<dbReference type="CDD" id="cd00090">
    <property type="entry name" value="HTH_ARSR"/>
    <property type="match status" value="1"/>
</dbReference>
<accession>A0A4U0GRD0</accession>
<gene>
    <name evidence="1" type="ORF">FAZ19_23155</name>
</gene>
<dbReference type="InterPro" id="IPR036390">
    <property type="entry name" value="WH_DNA-bd_sf"/>
</dbReference>
<evidence type="ECO:0000313" key="1">
    <source>
        <dbReference type="EMBL" id="TJY60152.1"/>
    </source>
</evidence>
<proteinExistence type="predicted"/>
<sequence>MALYLTRSKTSTIIKEGDKEGNSFSINQQAILKAITVNPRITLPELSAIVGINESNIQKNVKKLRDVGKISRVGPARGGYWKIID</sequence>
<organism evidence="1 2">
    <name type="scientific">Sphingobacterium alkalisoli</name>
    <dbReference type="NCBI Taxonomy" id="1874115"/>
    <lineage>
        <taxon>Bacteria</taxon>
        <taxon>Pseudomonadati</taxon>
        <taxon>Bacteroidota</taxon>
        <taxon>Sphingobacteriia</taxon>
        <taxon>Sphingobacteriales</taxon>
        <taxon>Sphingobacteriaceae</taxon>
        <taxon>Sphingobacterium</taxon>
    </lineage>
</organism>
<dbReference type="Gene3D" id="1.10.10.10">
    <property type="entry name" value="Winged helix-like DNA-binding domain superfamily/Winged helix DNA-binding domain"/>
    <property type="match status" value="1"/>
</dbReference>
<name>A0A4U0GRD0_9SPHI</name>
<dbReference type="InterPro" id="IPR011991">
    <property type="entry name" value="ArsR-like_HTH"/>
</dbReference>
<evidence type="ECO:0000313" key="2">
    <source>
        <dbReference type="Proteomes" id="UP000309872"/>
    </source>
</evidence>
<dbReference type="GO" id="GO:0006355">
    <property type="term" value="P:regulation of DNA-templated transcription"/>
    <property type="evidence" value="ECO:0007669"/>
    <property type="project" value="UniProtKB-ARBA"/>
</dbReference>
<reference evidence="1 2" key="1">
    <citation type="submission" date="2019-04" db="EMBL/GenBank/DDBJ databases">
        <title>Sphingobacterium olei sp. nov., isolated from oil-contaminated soil.</title>
        <authorList>
            <person name="Liu B."/>
        </authorList>
    </citation>
    <scope>NUCLEOTIDE SEQUENCE [LARGE SCALE GENOMIC DNA]</scope>
    <source>
        <strain evidence="1 2">Y3L14</strain>
    </source>
</reference>
<protein>
    <submittedName>
        <fullName evidence="1">Winged helix-turn-helix transcriptional regulator</fullName>
    </submittedName>
</protein>
<dbReference type="OrthoDB" id="9807907at2"/>
<comment type="caution">
    <text evidence="1">The sequence shown here is derived from an EMBL/GenBank/DDBJ whole genome shotgun (WGS) entry which is preliminary data.</text>
</comment>
<dbReference type="RefSeq" id="WP_136823157.1">
    <property type="nucleotide sequence ID" value="NZ_BMJX01000012.1"/>
</dbReference>
<keyword evidence="2" id="KW-1185">Reference proteome</keyword>
<dbReference type="EMBL" id="SUKA01000012">
    <property type="protein sequence ID" value="TJY60152.1"/>
    <property type="molecule type" value="Genomic_DNA"/>
</dbReference>
<dbReference type="Pfam" id="PF13412">
    <property type="entry name" value="HTH_24"/>
    <property type="match status" value="1"/>
</dbReference>